<evidence type="ECO:0000256" key="7">
    <source>
        <dbReference type="ARBA" id="ARBA00022927"/>
    </source>
</evidence>
<dbReference type="InterPro" id="IPR005838">
    <property type="entry name" value="T3SS_IM_P"/>
</dbReference>
<keyword evidence="15" id="KW-1185">Reference proteome</keyword>
<evidence type="ECO:0000256" key="4">
    <source>
        <dbReference type="ARBA" id="ARBA00022475"/>
    </source>
</evidence>
<dbReference type="EMBL" id="CP036264">
    <property type="protein sequence ID" value="QEG02094.1"/>
    <property type="molecule type" value="Genomic_DNA"/>
</dbReference>
<dbReference type="InterPro" id="IPR005837">
    <property type="entry name" value="FliP"/>
</dbReference>
<dbReference type="PANTHER" id="PTHR30587">
    <property type="entry name" value="FLAGELLAR BIOSYNTHETIC PROTEIN FLIP"/>
    <property type="match status" value="1"/>
</dbReference>
<keyword evidence="14" id="KW-0969">Cilium</keyword>
<gene>
    <name evidence="14" type="primary">fliP_2</name>
    <name evidence="12" type="synonym">fliP</name>
    <name evidence="14" type="ORF">Mal15_61770</name>
</gene>
<keyword evidence="11 12" id="KW-1006">Bacterial flagellum protein export</keyword>
<organism evidence="14 15">
    <name type="scientific">Stieleria maiorica</name>
    <dbReference type="NCBI Taxonomy" id="2795974"/>
    <lineage>
        <taxon>Bacteria</taxon>
        <taxon>Pseudomonadati</taxon>
        <taxon>Planctomycetota</taxon>
        <taxon>Planctomycetia</taxon>
        <taxon>Pirellulales</taxon>
        <taxon>Pirellulaceae</taxon>
        <taxon>Stieleria</taxon>
    </lineage>
</organism>
<feature type="region of interest" description="Disordered" evidence="13">
    <location>
        <begin position="55"/>
        <end position="83"/>
    </location>
</feature>
<sequence length="339" mass="36437">MLFPKVPVAGGRRGRRVRRPTRDPVPILNRFLPLLLPLVLLTLLCPGRVTAEQGGSLDFPEQGNLPGQGNQPGQGNLPGQGRAVAADDSVPQLVSRPTISLSAEAIETIAGGPESWASPDKVGGSIQTMLLLSVISLAPAILLMTTCYIRIIVVLSLLRQAIGLQALPPTQVLTSISLFMTLLVMTPVWTRVYDEAIKPYTDPDTEMTLAEAYEAGALPVREFMSKQIAAAKNHADVVLFYRHAVPDGPTPSSFADIPIRVLLPAFVISELKIAFLMGFSIYLPFLVVDIVVASVTMSMGMFMLPPAMISLPLKLLLFVLVNGWHLVVGMLLASFGPVG</sequence>
<evidence type="ECO:0000256" key="11">
    <source>
        <dbReference type="ARBA" id="ARBA00023225"/>
    </source>
</evidence>
<keyword evidence="6 12" id="KW-1005">Bacterial flagellum biogenesis</keyword>
<keyword evidence="4 12" id="KW-1003">Cell membrane</keyword>
<proteinExistence type="inferred from homology"/>
<keyword evidence="9 12" id="KW-0472">Membrane</keyword>
<dbReference type="GO" id="GO:0009306">
    <property type="term" value="P:protein secretion"/>
    <property type="evidence" value="ECO:0007669"/>
    <property type="project" value="UniProtKB-UniRule"/>
</dbReference>
<keyword evidence="7 12" id="KW-0653">Protein transport</keyword>
<protein>
    <recommendedName>
        <fullName evidence="2 12">Flagellar biosynthetic protein FliP</fullName>
    </recommendedName>
</protein>
<name>A0A5B9MM57_9BACT</name>
<feature type="transmembrane region" description="Helical" evidence="12">
    <location>
        <begin position="170"/>
        <end position="189"/>
    </location>
</feature>
<dbReference type="Proteomes" id="UP000321353">
    <property type="component" value="Chromosome"/>
</dbReference>
<comment type="subcellular location">
    <subcellularLocation>
        <location evidence="12">Cell membrane</location>
        <topology evidence="12">Multi-pass membrane protein</topology>
    </subcellularLocation>
    <subcellularLocation>
        <location evidence="12">Bacterial flagellum basal body</location>
    </subcellularLocation>
</comment>
<dbReference type="PRINTS" id="PR01302">
    <property type="entry name" value="TYPE3IMPPROT"/>
</dbReference>
<dbReference type="PROSITE" id="PS01061">
    <property type="entry name" value="FLIP_2"/>
    <property type="match status" value="1"/>
</dbReference>
<dbReference type="GO" id="GO:0005886">
    <property type="term" value="C:plasma membrane"/>
    <property type="evidence" value="ECO:0007669"/>
    <property type="project" value="UniProtKB-SubCell"/>
</dbReference>
<dbReference type="GO" id="GO:0044781">
    <property type="term" value="P:bacterial-type flagellum organization"/>
    <property type="evidence" value="ECO:0007669"/>
    <property type="project" value="UniProtKB-UniRule"/>
</dbReference>
<dbReference type="PRINTS" id="PR00951">
    <property type="entry name" value="FLGBIOSNFLIP"/>
</dbReference>
<dbReference type="PANTHER" id="PTHR30587:SF0">
    <property type="entry name" value="FLAGELLAR BIOSYNTHETIC PROTEIN FLIP"/>
    <property type="match status" value="1"/>
</dbReference>
<keyword evidence="3 12" id="KW-0813">Transport</keyword>
<keyword evidence="8 12" id="KW-1133">Transmembrane helix</keyword>
<evidence type="ECO:0000256" key="12">
    <source>
        <dbReference type="RuleBase" id="RU362069"/>
    </source>
</evidence>
<evidence type="ECO:0000313" key="14">
    <source>
        <dbReference type="EMBL" id="QEG02094.1"/>
    </source>
</evidence>
<dbReference type="AlphaFoldDB" id="A0A5B9MM57"/>
<comment type="function">
    <text evidence="12">Plays a role in the flagellum-specific transport system.</text>
</comment>
<evidence type="ECO:0000256" key="8">
    <source>
        <dbReference type="ARBA" id="ARBA00022989"/>
    </source>
</evidence>
<evidence type="ECO:0000256" key="1">
    <source>
        <dbReference type="ARBA" id="ARBA00006257"/>
    </source>
</evidence>
<keyword evidence="10" id="KW-0975">Bacterial flagellum</keyword>
<dbReference type="Pfam" id="PF00813">
    <property type="entry name" value="FliP"/>
    <property type="match status" value="1"/>
</dbReference>
<reference evidence="14 15" key="1">
    <citation type="submission" date="2019-02" db="EMBL/GenBank/DDBJ databases">
        <title>Planctomycetal bacteria perform biofilm scaping via a novel small molecule.</title>
        <authorList>
            <person name="Jeske O."/>
            <person name="Boedeker C."/>
            <person name="Wiegand S."/>
            <person name="Breitling P."/>
            <person name="Kallscheuer N."/>
            <person name="Jogler M."/>
            <person name="Rohde M."/>
            <person name="Petersen J."/>
            <person name="Medema M.H."/>
            <person name="Surup F."/>
            <person name="Jogler C."/>
        </authorList>
    </citation>
    <scope>NUCLEOTIDE SEQUENCE [LARGE SCALE GENOMIC DNA]</scope>
    <source>
        <strain evidence="14 15">Mal15</strain>
    </source>
</reference>
<dbReference type="KEGG" id="smam:Mal15_61770"/>
<keyword evidence="5 12" id="KW-0812">Transmembrane</keyword>
<dbReference type="GO" id="GO:0009425">
    <property type="term" value="C:bacterial-type flagellum basal body"/>
    <property type="evidence" value="ECO:0007669"/>
    <property type="project" value="UniProtKB-SubCell"/>
</dbReference>
<feature type="transmembrane region" description="Helical" evidence="12">
    <location>
        <begin position="315"/>
        <end position="336"/>
    </location>
</feature>
<evidence type="ECO:0000256" key="10">
    <source>
        <dbReference type="ARBA" id="ARBA00023143"/>
    </source>
</evidence>
<evidence type="ECO:0000256" key="13">
    <source>
        <dbReference type="SAM" id="MobiDB-lite"/>
    </source>
</evidence>
<keyword evidence="14" id="KW-0282">Flagellum</keyword>
<feature type="transmembrane region" description="Helical" evidence="12">
    <location>
        <begin position="129"/>
        <end position="158"/>
    </location>
</feature>
<evidence type="ECO:0000256" key="9">
    <source>
        <dbReference type="ARBA" id="ARBA00023136"/>
    </source>
</evidence>
<evidence type="ECO:0000313" key="15">
    <source>
        <dbReference type="Proteomes" id="UP000321353"/>
    </source>
</evidence>
<evidence type="ECO:0000256" key="5">
    <source>
        <dbReference type="ARBA" id="ARBA00022692"/>
    </source>
</evidence>
<dbReference type="NCBIfam" id="TIGR01103">
    <property type="entry name" value="fliP"/>
    <property type="match status" value="1"/>
</dbReference>
<evidence type="ECO:0000256" key="6">
    <source>
        <dbReference type="ARBA" id="ARBA00022795"/>
    </source>
</evidence>
<feature type="transmembrane region" description="Helical" evidence="12">
    <location>
        <begin position="281"/>
        <end position="303"/>
    </location>
</feature>
<accession>A0A5B9MM57</accession>
<evidence type="ECO:0000256" key="2">
    <source>
        <dbReference type="ARBA" id="ARBA00021714"/>
    </source>
</evidence>
<keyword evidence="14" id="KW-0966">Cell projection</keyword>
<evidence type="ECO:0000256" key="3">
    <source>
        <dbReference type="ARBA" id="ARBA00022448"/>
    </source>
</evidence>
<comment type="similarity">
    <text evidence="1 12">Belongs to the FliP/MopC/SpaP family.</text>
</comment>